<dbReference type="GO" id="GO:0000981">
    <property type="term" value="F:DNA-binding transcription factor activity, RNA polymerase II-specific"/>
    <property type="evidence" value="ECO:0007669"/>
    <property type="project" value="TreeGrafter"/>
</dbReference>
<dbReference type="Gene3D" id="3.10.390.10">
    <property type="entry name" value="SAND domain-like"/>
    <property type="match status" value="1"/>
</dbReference>
<dbReference type="GO" id="GO:0005737">
    <property type="term" value="C:cytoplasm"/>
    <property type="evidence" value="ECO:0007669"/>
    <property type="project" value="TreeGrafter"/>
</dbReference>
<accession>A0A0K0CYK5</accession>
<evidence type="ECO:0000256" key="1">
    <source>
        <dbReference type="ARBA" id="ARBA00009513"/>
    </source>
</evidence>
<dbReference type="InterPro" id="IPR037000">
    <property type="entry name" value="Ski_DNA-bd_sf"/>
</dbReference>
<dbReference type="SUPFAM" id="SSF63763">
    <property type="entry name" value="SAND domain-like"/>
    <property type="match status" value="1"/>
</dbReference>
<dbReference type="InterPro" id="IPR009061">
    <property type="entry name" value="DNA-bd_dom_put_sf"/>
</dbReference>
<protein>
    <submittedName>
        <fullName evidence="4">C-SKI_SMAD_bind domain-containing protein</fullName>
    </submittedName>
</protein>
<dbReference type="WBParaSite" id="ACAC_0000273201-mRNA-1">
    <property type="protein sequence ID" value="ACAC_0000273201-mRNA-1"/>
    <property type="gene ID" value="ACAC_0000273201"/>
</dbReference>
<evidence type="ECO:0000313" key="3">
    <source>
        <dbReference type="Proteomes" id="UP000035642"/>
    </source>
</evidence>
<comment type="similarity">
    <text evidence="1">Belongs to the SKI family.</text>
</comment>
<feature type="domain" description="c-SKI SMAD4-binding" evidence="2">
    <location>
        <begin position="225"/>
        <end position="312"/>
    </location>
</feature>
<dbReference type="GO" id="GO:0046332">
    <property type="term" value="F:SMAD binding"/>
    <property type="evidence" value="ECO:0007669"/>
    <property type="project" value="InterPro"/>
</dbReference>
<dbReference type="PANTHER" id="PTHR10005">
    <property type="entry name" value="SKI ONCOGENE-RELATED"/>
    <property type="match status" value="1"/>
</dbReference>
<dbReference type="InterPro" id="IPR010919">
    <property type="entry name" value="SAND-like_dom_sf"/>
</dbReference>
<dbReference type="GO" id="GO:0005667">
    <property type="term" value="C:transcription regulator complex"/>
    <property type="evidence" value="ECO:0007669"/>
    <property type="project" value="TreeGrafter"/>
</dbReference>
<dbReference type="InterPro" id="IPR003380">
    <property type="entry name" value="SKI/SNO/DAC"/>
</dbReference>
<dbReference type="STRING" id="6313.A0A0K0CYK5"/>
<dbReference type="Proteomes" id="UP000035642">
    <property type="component" value="Unassembled WGS sequence"/>
</dbReference>
<reference evidence="4" key="2">
    <citation type="submission" date="2016-04" db="UniProtKB">
        <authorList>
            <consortium name="WormBaseParasite"/>
        </authorList>
    </citation>
    <scope>IDENTIFICATION</scope>
</reference>
<dbReference type="AlphaFoldDB" id="A0A0K0CYK5"/>
<dbReference type="SUPFAM" id="SSF46955">
    <property type="entry name" value="Putative DNA-binding domain"/>
    <property type="match status" value="1"/>
</dbReference>
<dbReference type="GO" id="GO:0030514">
    <property type="term" value="P:negative regulation of BMP signaling pathway"/>
    <property type="evidence" value="ECO:0007669"/>
    <property type="project" value="TreeGrafter"/>
</dbReference>
<evidence type="ECO:0000259" key="2">
    <source>
        <dbReference type="SMART" id="SM01046"/>
    </source>
</evidence>
<dbReference type="SMART" id="SM01046">
    <property type="entry name" value="c-SKI_SMAD_bind"/>
    <property type="match status" value="1"/>
</dbReference>
<dbReference type="PANTHER" id="PTHR10005:SF25">
    <property type="entry name" value="SNO ONCOGENE, ISOFORM B"/>
    <property type="match status" value="1"/>
</dbReference>
<dbReference type="InterPro" id="IPR014890">
    <property type="entry name" value="c-SKI_SMAD4-bd_dom"/>
</dbReference>
<reference evidence="3" key="1">
    <citation type="submission" date="2012-09" db="EMBL/GenBank/DDBJ databases">
        <authorList>
            <person name="Martin A.A."/>
        </authorList>
    </citation>
    <scope>NUCLEOTIDE SEQUENCE</scope>
</reference>
<evidence type="ECO:0000313" key="4">
    <source>
        <dbReference type="WBParaSite" id="ACAC_0000273201-mRNA-1"/>
    </source>
</evidence>
<dbReference type="Pfam" id="PF08782">
    <property type="entry name" value="c-SKI_SMAD_bind"/>
    <property type="match status" value="1"/>
</dbReference>
<dbReference type="GO" id="GO:0005634">
    <property type="term" value="C:nucleus"/>
    <property type="evidence" value="ECO:0007669"/>
    <property type="project" value="TreeGrafter"/>
</dbReference>
<name>A0A0K0CYK5_ANGCA</name>
<dbReference type="Gene3D" id="3.10.260.20">
    <property type="entry name" value="Ski"/>
    <property type="match status" value="1"/>
</dbReference>
<keyword evidence="3" id="KW-1185">Reference proteome</keyword>
<dbReference type="InterPro" id="IPR023216">
    <property type="entry name" value="Tscrpt_reg_SKI_SnoN"/>
</dbReference>
<proteinExistence type="inferred from homology"/>
<dbReference type="GO" id="GO:0000978">
    <property type="term" value="F:RNA polymerase II cis-regulatory region sequence-specific DNA binding"/>
    <property type="evidence" value="ECO:0007669"/>
    <property type="project" value="TreeGrafter"/>
</dbReference>
<dbReference type="Pfam" id="PF02437">
    <property type="entry name" value="Ski_Sno_DHD"/>
    <property type="match status" value="1"/>
</dbReference>
<organism evidence="3 4">
    <name type="scientific">Angiostrongylus cantonensis</name>
    <name type="common">Rat lungworm</name>
    <dbReference type="NCBI Taxonomy" id="6313"/>
    <lineage>
        <taxon>Eukaryota</taxon>
        <taxon>Metazoa</taxon>
        <taxon>Ecdysozoa</taxon>
        <taxon>Nematoda</taxon>
        <taxon>Chromadorea</taxon>
        <taxon>Rhabditida</taxon>
        <taxon>Rhabditina</taxon>
        <taxon>Rhabditomorpha</taxon>
        <taxon>Strongyloidea</taxon>
        <taxon>Metastrongylidae</taxon>
        <taxon>Angiostrongylus</taxon>
    </lineage>
</organism>
<sequence length="613" mass="68555">MRKINGLLWKEAIVQRTLPASQQAARLGPLHGACELTNRSSGRADRVIDGRRAAAPRTAVRAEFRLHCRSNEPVVAICSAIDSRHTMVAATQDAADPLLYRLPEFPSVFCPTIRKLFSAAFPALVVGGEPRIPVHLLLSRVLATEAVSEVQALMDDLNIHKSIASSEQAERLRMLDVEVSSTHDCSNMNLMTRSDAERVCGILRIESDCDSGNERAVEESERLYVQHNMFGTVKGWVYPSRKGGRSVRCEKCQCFFTPEDFVAHSHNSDKEYRRTIHWGFDPSNWRLMLELVKPSSEYNINVIRWKEFIDEPIETSHSLASCETSTENSTNKFKRSLVDNCVKVPPKLPRYMNMPVLEERLVAEPAVSDSSGLPKLPFCGSLSNVLSSKTLDTLLDETVQKETGFKTKSFASISKQPSMTEVGQLLPIDCQPVAEFSDPSYFMLVYDTMLRLRSSCEKLECLEHALKQSSVDLLFTNALRDIRSSLMQCTVTEFERLQTTYDSLFSMLRQSYATPMSGSNDPLLRTEVSNLHADHVVLGATNLTSCSGARLSNDLLQQHTRLVQLDQFGVVSKSMTGAAELPLMAFISTGSQTLHHVPVQQLMQFLSMPQQTR</sequence>